<evidence type="ECO:0000259" key="1">
    <source>
        <dbReference type="Pfam" id="PF07238"/>
    </source>
</evidence>
<dbReference type="Gene3D" id="2.40.10.220">
    <property type="entry name" value="predicted glycosyltransferase like domains"/>
    <property type="match status" value="1"/>
</dbReference>
<dbReference type="Proteomes" id="UP000198618">
    <property type="component" value="Unassembled WGS sequence"/>
</dbReference>
<feature type="domain" description="Type III secretion system flagellar brake protein YcgR PilZN" evidence="2">
    <location>
        <begin position="2"/>
        <end position="87"/>
    </location>
</feature>
<gene>
    <name evidence="3" type="ORF">SAMN05216389_102267</name>
</gene>
<keyword evidence="3" id="KW-0966">Cell projection</keyword>
<dbReference type="InterPro" id="IPR009875">
    <property type="entry name" value="PilZ_domain"/>
</dbReference>
<keyword evidence="3" id="KW-0969">Cilium</keyword>
<dbReference type="EMBL" id="FOHE01000002">
    <property type="protein sequence ID" value="SES80964.1"/>
    <property type="molecule type" value="Genomic_DNA"/>
</dbReference>
<dbReference type="GO" id="GO:0035438">
    <property type="term" value="F:cyclic-di-GMP binding"/>
    <property type="evidence" value="ECO:0007669"/>
    <property type="project" value="InterPro"/>
</dbReference>
<keyword evidence="3" id="KW-0282">Flagellum</keyword>
<dbReference type="Pfam" id="PF12945">
    <property type="entry name" value="PilZNR"/>
    <property type="match status" value="1"/>
</dbReference>
<organism evidence="3 4">
    <name type="scientific">Oceanobacillus limi</name>
    <dbReference type="NCBI Taxonomy" id="930131"/>
    <lineage>
        <taxon>Bacteria</taxon>
        <taxon>Bacillati</taxon>
        <taxon>Bacillota</taxon>
        <taxon>Bacilli</taxon>
        <taxon>Bacillales</taxon>
        <taxon>Bacillaceae</taxon>
        <taxon>Oceanobacillus</taxon>
    </lineage>
</organism>
<reference evidence="3 4" key="1">
    <citation type="submission" date="2016-10" db="EMBL/GenBank/DDBJ databases">
        <authorList>
            <person name="de Groot N.N."/>
        </authorList>
    </citation>
    <scope>NUCLEOTIDE SEQUENCE [LARGE SCALE GENOMIC DNA]</scope>
    <source>
        <strain evidence="3 4">IBRC-M 10780</strain>
    </source>
</reference>
<dbReference type="Pfam" id="PF07238">
    <property type="entry name" value="PilZ"/>
    <property type="match status" value="1"/>
</dbReference>
<feature type="domain" description="PilZ" evidence="1">
    <location>
        <begin position="96"/>
        <end position="205"/>
    </location>
</feature>
<keyword evidence="4" id="KW-1185">Reference proteome</keyword>
<dbReference type="AlphaFoldDB" id="A0A1H9ZH18"/>
<accession>A0A1H9ZH18</accession>
<dbReference type="RefSeq" id="WP_090866932.1">
    <property type="nucleotide sequence ID" value="NZ_FOHE01000002.1"/>
</dbReference>
<name>A0A1H9ZH18_9BACI</name>
<dbReference type="OrthoDB" id="1951449at2"/>
<sequence length="216" mass="24713">MKIGTFLTLEASKNTGDKYRCKIIEKKKNLLIIDYPVQIQSKKTTFFPKGTRFIASYVGDDNSVYRFPTVVKGKQKLNVPAISLEKPEKERIERIQRRQYVRVDAAVDLAIHSVDQSFPSFTTVTADISGGGLSFILPKGQAMNENDKVNAWLVLPMNNGEYKYTSVEGEVIRVITNKNKADIASLKFISISQETQQFIIKYCFEIQRELRKKELY</sequence>
<dbReference type="STRING" id="930131.SAMN05216389_102267"/>
<evidence type="ECO:0000259" key="2">
    <source>
        <dbReference type="Pfam" id="PF12945"/>
    </source>
</evidence>
<dbReference type="InterPro" id="IPR009926">
    <property type="entry name" value="T3SS_YcgR_PilZN"/>
</dbReference>
<evidence type="ECO:0000313" key="4">
    <source>
        <dbReference type="Proteomes" id="UP000198618"/>
    </source>
</evidence>
<evidence type="ECO:0000313" key="3">
    <source>
        <dbReference type="EMBL" id="SES80964.1"/>
    </source>
</evidence>
<protein>
    <submittedName>
        <fullName evidence="3">C-di-GMP-binding flagellar brake protein YcgR, contains PilZNR and PilZ domains</fullName>
    </submittedName>
</protein>
<proteinExistence type="predicted"/>
<dbReference type="SUPFAM" id="SSF141371">
    <property type="entry name" value="PilZ domain-like"/>
    <property type="match status" value="1"/>
</dbReference>